<gene>
    <name evidence="2" type="ORF">COT93_02380</name>
</gene>
<evidence type="ECO:0000313" key="3">
    <source>
        <dbReference type="Proteomes" id="UP000229972"/>
    </source>
</evidence>
<accession>A0A2H0V8L2</accession>
<organism evidence="2 3">
    <name type="scientific">Candidatus Falkowbacteria bacterium CG10_big_fil_rev_8_21_14_0_10_37_18</name>
    <dbReference type="NCBI Taxonomy" id="1974562"/>
    <lineage>
        <taxon>Bacteria</taxon>
        <taxon>Candidatus Falkowiibacteriota</taxon>
    </lineage>
</organism>
<dbReference type="Proteomes" id="UP000229972">
    <property type="component" value="Unassembled WGS sequence"/>
</dbReference>
<proteinExistence type="predicted"/>
<evidence type="ECO:0000313" key="2">
    <source>
        <dbReference type="EMBL" id="PIR95446.1"/>
    </source>
</evidence>
<feature type="transmembrane region" description="Helical" evidence="1">
    <location>
        <begin position="76"/>
        <end position="96"/>
    </location>
</feature>
<protein>
    <submittedName>
        <fullName evidence="2">Uncharacterized protein</fullName>
    </submittedName>
</protein>
<keyword evidence="1" id="KW-1133">Transmembrane helix</keyword>
<feature type="transmembrane region" description="Helical" evidence="1">
    <location>
        <begin position="108"/>
        <end position="129"/>
    </location>
</feature>
<keyword evidence="1" id="KW-0472">Membrane</keyword>
<name>A0A2H0V8L2_9BACT</name>
<reference evidence="3" key="1">
    <citation type="submission" date="2017-09" db="EMBL/GenBank/DDBJ databases">
        <title>Depth-based differentiation of microbial function through sediment-hosted aquifers and enrichment of novel symbionts in the deep terrestrial subsurface.</title>
        <authorList>
            <person name="Probst A.J."/>
            <person name="Ladd B."/>
            <person name="Jarett J.K."/>
            <person name="Geller-Mcgrath D.E."/>
            <person name="Sieber C.M.K."/>
            <person name="Emerson J.B."/>
            <person name="Anantharaman K."/>
            <person name="Thomas B.C."/>
            <person name="Malmstrom R."/>
            <person name="Stieglmeier M."/>
            <person name="Klingl A."/>
            <person name="Woyke T."/>
            <person name="Ryan C.M."/>
            <person name="Banfield J.F."/>
        </authorList>
    </citation>
    <scope>NUCLEOTIDE SEQUENCE [LARGE SCALE GENOMIC DNA]</scope>
</reference>
<comment type="caution">
    <text evidence="2">The sequence shown here is derived from an EMBL/GenBank/DDBJ whole genome shotgun (WGS) entry which is preliminary data.</text>
</comment>
<dbReference type="EMBL" id="PFAL01000021">
    <property type="protein sequence ID" value="PIR95446.1"/>
    <property type="molecule type" value="Genomic_DNA"/>
</dbReference>
<dbReference type="AlphaFoldDB" id="A0A2H0V8L2"/>
<evidence type="ECO:0000256" key="1">
    <source>
        <dbReference type="SAM" id="Phobius"/>
    </source>
</evidence>
<feature type="transmembrane region" description="Helical" evidence="1">
    <location>
        <begin position="27"/>
        <end position="56"/>
    </location>
</feature>
<keyword evidence="1" id="KW-0812">Transmembrane</keyword>
<sequence length="165" mass="19015">MSKDLKNIRDKVMGEIRHGDLQMRPKIYFIAGSILVFISLVLSVLSSVFLFSLARFSWRSHGPMEQYHWDQLVAAFPWWAVIFAVVGLIVGIWLVRKYDFSYKINFKIIIVGFIAATIIAAYLVDIIGFNDLFYRRGYMNGLYGQNNGQGMMMNGGGKFNYYKSR</sequence>